<feature type="DNA-binding region" description="H-T-H motif" evidence="2">
    <location>
        <begin position="32"/>
        <end position="51"/>
    </location>
</feature>
<dbReference type="SUPFAM" id="SSF46689">
    <property type="entry name" value="Homeodomain-like"/>
    <property type="match status" value="1"/>
</dbReference>
<comment type="caution">
    <text evidence="4">The sequence shown here is derived from an EMBL/GenBank/DDBJ whole genome shotgun (WGS) entry which is preliminary data.</text>
</comment>
<dbReference type="PANTHER" id="PTHR30055:SF146">
    <property type="entry name" value="HTH-TYPE TRANSCRIPTIONAL DUAL REGULATOR CECR"/>
    <property type="match status" value="1"/>
</dbReference>
<gene>
    <name evidence="4" type="ORF">ACFSW7_12195</name>
</gene>
<organism evidence="4 5">
    <name type="scientific">Gulosibacter faecalis</name>
    <dbReference type="NCBI Taxonomy" id="272240"/>
    <lineage>
        <taxon>Bacteria</taxon>
        <taxon>Bacillati</taxon>
        <taxon>Actinomycetota</taxon>
        <taxon>Actinomycetes</taxon>
        <taxon>Micrococcales</taxon>
        <taxon>Microbacteriaceae</taxon>
        <taxon>Gulosibacter</taxon>
    </lineage>
</organism>
<dbReference type="Pfam" id="PF00440">
    <property type="entry name" value="TetR_N"/>
    <property type="match status" value="1"/>
</dbReference>
<dbReference type="RefSeq" id="WP_019618651.1">
    <property type="nucleotide sequence ID" value="NZ_JBHUNE010000009.1"/>
</dbReference>
<evidence type="ECO:0000256" key="1">
    <source>
        <dbReference type="ARBA" id="ARBA00023125"/>
    </source>
</evidence>
<accession>A0ABW5UZI7</accession>
<dbReference type="Proteomes" id="UP001597492">
    <property type="component" value="Unassembled WGS sequence"/>
</dbReference>
<keyword evidence="5" id="KW-1185">Reference proteome</keyword>
<evidence type="ECO:0000256" key="2">
    <source>
        <dbReference type="PROSITE-ProRule" id="PRU00335"/>
    </source>
</evidence>
<protein>
    <submittedName>
        <fullName evidence="4">TetR/AcrR family transcriptional regulator</fullName>
    </submittedName>
</protein>
<dbReference type="PRINTS" id="PR00455">
    <property type="entry name" value="HTHTETR"/>
</dbReference>
<evidence type="ECO:0000313" key="5">
    <source>
        <dbReference type="Proteomes" id="UP001597492"/>
    </source>
</evidence>
<dbReference type="EMBL" id="JBHUNE010000009">
    <property type="protein sequence ID" value="MFD2759136.1"/>
    <property type="molecule type" value="Genomic_DNA"/>
</dbReference>
<feature type="domain" description="HTH tetR-type" evidence="3">
    <location>
        <begin position="10"/>
        <end position="69"/>
    </location>
</feature>
<evidence type="ECO:0000313" key="4">
    <source>
        <dbReference type="EMBL" id="MFD2759136.1"/>
    </source>
</evidence>
<dbReference type="PROSITE" id="PS50977">
    <property type="entry name" value="HTH_TETR_2"/>
    <property type="match status" value="1"/>
</dbReference>
<evidence type="ECO:0000259" key="3">
    <source>
        <dbReference type="PROSITE" id="PS50977"/>
    </source>
</evidence>
<dbReference type="PANTHER" id="PTHR30055">
    <property type="entry name" value="HTH-TYPE TRANSCRIPTIONAL REGULATOR RUTR"/>
    <property type="match status" value="1"/>
</dbReference>
<sequence length="209" mass="22416">MTEAQLAPKSELAERIRARALEEFAALGYSVSLQQIADRAGCTKANVLYHFGSKEQLAHEVLEPTVEASAALEAQLAADPDFDVAYAAAELMLRNRLAVQLLMFHHRSLPDKGESLQLLRIIERVAARLEPSDPTAPTRCVIGLIGIAYLLSIGPDDLEGNHGMQQLDLTDPQTLAALIRQLTLAPAADAACGVATPTVPATQTPTTKN</sequence>
<dbReference type="Gene3D" id="1.10.357.10">
    <property type="entry name" value="Tetracycline Repressor, domain 2"/>
    <property type="match status" value="1"/>
</dbReference>
<dbReference type="InterPro" id="IPR050109">
    <property type="entry name" value="HTH-type_TetR-like_transc_reg"/>
</dbReference>
<proteinExistence type="predicted"/>
<keyword evidence="1 2" id="KW-0238">DNA-binding</keyword>
<reference evidence="5" key="1">
    <citation type="journal article" date="2019" name="Int. J. Syst. Evol. Microbiol.">
        <title>The Global Catalogue of Microorganisms (GCM) 10K type strain sequencing project: providing services to taxonomists for standard genome sequencing and annotation.</title>
        <authorList>
            <consortium name="The Broad Institute Genomics Platform"/>
            <consortium name="The Broad Institute Genome Sequencing Center for Infectious Disease"/>
            <person name="Wu L."/>
            <person name="Ma J."/>
        </authorList>
    </citation>
    <scope>NUCLEOTIDE SEQUENCE [LARGE SCALE GENOMIC DNA]</scope>
    <source>
        <strain evidence="5">TISTR 1514</strain>
    </source>
</reference>
<dbReference type="InterPro" id="IPR009057">
    <property type="entry name" value="Homeodomain-like_sf"/>
</dbReference>
<dbReference type="InterPro" id="IPR001647">
    <property type="entry name" value="HTH_TetR"/>
</dbReference>
<name>A0ABW5UZI7_9MICO</name>